<dbReference type="AlphaFoldDB" id="I7JCL6"/>
<sequence>MFGHFSKDVAPTQVMDTPFCRLMLHHYGLWNYLDQSHKNYTNTIDDNAINDGILGHCKLQIHSNMHKNDPCYNIQLKEYQCVADSQSQEDSAKKCVKWYNEWIQCKWDHEKMIRGYNYIEPRPERKHKAYIAAPNYQYS</sequence>
<reference evidence="1 2" key="2">
    <citation type="journal article" date="2013" name="PLoS ONE">
        <title>Whole genome mapping and re-organization of the nuclear and mitochondrial genomes of Babesia microti isolates.</title>
        <authorList>
            <person name="Cornillot E."/>
            <person name="Dassouli A."/>
            <person name="Garg A."/>
            <person name="Pachikara N."/>
            <person name="Randazzo S."/>
            <person name="Depoix D."/>
            <person name="Carcy B."/>
            <person name="Delbecq S."/>
            <person name="Frutos R."/>
            <person name="Silva J.C."/>
            <person name="Sutton R."/>
            <person name="Krause P.J."/>
            <person name="Mamoun C.B."/>
        </authorList>
    </citation>
    <scope>NUCLEOTIDE SEQUENCE [LARGE SCALE GENOMIC DNA]</scope>
    <source>
        <strain evidence="1 2">RI</strain>
    </source>
</reference>
<dbReference type="Proteomes" id="UP000002899">
    <property type="component" value="Chromosome IV"/>
</dbReference>
<gene>
    <name evidence="1" type="ORF">BmR1_04g05460</name>
</gene>
<evidence type="ECO:0000313" key="2">
    <source>
        <dbReference type="Proteomes" id="UP000002899"/>
    </source>
</evidence>
<proteinExistence type="predicted"/>
<dbReference type="VEuPathDB" id="PiroplasmaDB:BmR1_04g05460"/>
<evidence type="ECO:0000313" key="1">
    <source>
        <dbReference type="EMBL" id="CCF75290.1"/>
    </source>
</evidence>
<dbReference type="KEGG" id="bmic:BmR1_04g05460"/>
<keyword evidence="2" id="KW-1185">Reference proteome</keyword>
<dbReference type="EMBL" id="LN871599">
    <property type="protein sequence ID" value="CCF75290.1"/>
    <property type="molecule type" value="Genomic_DNA"/>
</dbReference>
<dbReference type="GeneID" id="24425735"/>
<reference evidence="1 2" key="1">
    <citation type="journal article" date="2012" name="Nucleic Acids Res.">
        <title>Sequencing of the smallest Apicomplexan genome from the human pathogen Babesia microti.</title>
        <authorList>
            <person name="Cornillot E."/>
            <person name="Hadj-Kaddour K."/>
            <person name="Dassouli A."/>
            <person name="Noel B."/>
            <person name="Ranwez V."/>
            <person name="Vacherie B."/>
            <person name="Augagneur Y."/>
            <person name="Bres V."/>
            <person name="Duclos A."/>
            <person name="Randazzo S."/>
            <person name="Carcy B."/>
            <person name="Debierre-Grockiego F."/>
            <person name="Delbecq S."/>
            <person name="Moubri-Menage K."/>
            <person name="Shams-Eldin H."/>
            <person name="Usmani-Brown S."/>
            <person name="Bringaud F."/>
            <person name="Wincker P."/>
            <person name="Vivares C.P."/>
            <person name="Schwarz R.T."/>
            <person name="Schetters T.P."/>
            <person name="Krause P.J."/>
            <person name="Gorenflot A."/>
            <person name="Berry V."/>
            <person name="Barbe V."/>
            <person name="Ben Mamoun C."/>
        </authorList>
    </citation>
    <scope>NUCLEOTIDE SEQUENCE [LARGE SCALE GENOMIC DNA]</scope>
    <source>
        <strain evidence="1 2">RI</strain>
    </source>
</reference>
<reference evidence="1 2" key="3">
    <citation type="journal article" date="2016" name="Sci. Rep.">
        <title>Genome-wide diversity and gene expression profiling of Babesia microti isolates identify polymorphic genes that mediate host-pathogen interactions.</title>
        <authorList>
            <person name="Silva J.C."/>
            <person name="Cornillot E."/>
            <person name="McCracken C."/>
            <person name="Usmani-Brown S."/>
            <person name="Dwivedi A."/>
            <person name="Ifeonu O.O."/>
            <person name="Crabtree J."/>
            <person name="Gotia H.T."/>
            <person name="Virji A.Z."/>
            <person name="Reynes C."/>
            <person name="Colinge J."/>
            <person name="Kumar V."/>
            <person name="Lawres L."/>
            <person name="Pazzi J.E."/>
            <person name="Pablo J.V."/>
            <person name="Hung C."/>
            <person name="Brancato J."/>
            <person name="Kumari P."/>
            <person name="Orvis J."/>
            <person name="Tretina K."/>
            <person name="Chibucos M."/>
            <person name="Ott S."/>
            <person name="Sadzewicz L."/>
            <person name="Sengamalay N."/>
            <person name="Shetty A.C."/>
            <person name="Su Q."/>
            <person name="Tallon L."/>
            <person name="Fraser C.M."/>
            <person name="Frutos R."/>
            <person name="Molina D.M."/>
            <person name="Krause P.J."/>
            <person name="Ben Mamoun C."/>
        </authorList>
    </citation>
    <scope>NUCLEOTIDE SEQUENCE [LARGE SCALE GENOMIC DNA]</scope>
    <source>
        <strain evidence="1 2">RI</strain>
    </source>
</reference>
<dbReference type="RefSeq" id="XP_012649698.1">
    <property type="nucleotide sequence ID" value="XM_012794244.1"/>
</dbReference>
<accession>I7JCL6</accession>
<name>I7JCL6_BABMR</name>
<dbReference type="OrthoDB" id="2143914at2759"/>
<organism evidence="1 2">
    <name type="scientific">Babesia microti (strain RI)</name>
    <dbReference type="NCBI Taxonomy" id="1133968"/>
    <lineage>
        <taxon>Eukaryota</taxon>
        <taxon>Sar</taxon>
        <taxon>Alveolata</taxon>
        <taxon>Apicomplexa</taxon>
        <taxon>Aconoidasida</taxon>
        <taxon>Piroplasmida</taxon>
        <taxon>Babesiidae</taxon>
        <taxon>Babesia</taxon>
    </lineage>
</organism>
<protein>
    <submittedName>
        <fullName evidence="1">Uncharacterized protein</fullName>
    </submittedName>
</protein>